<name>A0A2H3JHH1_WOLCO</name>
<dbReference type="InterPro" id="IPR053020">
    <property type="entry name" value="Smr_domain_protein"/>
</dbReference>
<accession>A0A2H3JHH1</accession>
<dbReference type="InterPro" id="IPR002625">
    <property type="entry name" value="Smr_dom"/>
</dbReference>
<feature type="domain" description="Smr" evidence="2">
    <location>
        <begin position="531"/>
        <end position="607"/>
    </location>
</feature>
<dbReference type="Pfam" id="PF01713">
    <property type="entry name" value="Smr"/>
    <property type="match status" value="1"/>
</dbReference>
<dbReference type="EMBL" id="KB467865">
    <property type="protein sequence ID" value="PCH36144.1"/>
    <property type="molecule type" value="Genomic_DNA"/>
</dbReference>
<dbReference type="PANTHER" id="PTHR47417">
    <property type="entry name" value="SMR DOMAIN-CONTAINING PROTEIN YPL199C"/>
    <property type="match status" value="1"/>
</dbReference>
<feature type="compositionally biased region" description="Pro residues" evidence="1">
    <location>
        <begin position="178"/>
        <end position="199"/>
    </location>
</feature>
<evidence type="ECO:0000259" key="2">
    <source>
        <dbReference type="PROSITE" id="PS50828"/>
    </source>
</evidence>
<feature type="region of interest" description="Disordered" evidence="1">
    <location>
        <begin position="283"/>
        <end position="443"/>
    </location>
</feature>
<feature type="region of interest" description="Disordered" evidence="1">
    <location>
        <begin position="139"/>
        <end position="251"/>
    </location>
</feature>
<evidence type="ECO:0000313" key="3">
    <source>
        <dbReference type="EMBL" id="PCH36144.1"/>
    </source>
</evidence>
<dbReference type="OMA" id="AMADYHI"/>
<protein>
    <recommendedName>
        <fullName evidence="2">Smr domain-containing protein</fullName>
    </recommendedName>
</protein>
<dbReference type="Proteomes" id="UP000218811">
    <property type="component" value="Unassembled WGS sequence"/>
</dbReference>
<sequence>MDNIVAIGIGLALRAVIDAISNHNHRVNGSLVGLWEGAVLHHFLIKFPRSLDPYVAYGFRLLVDLLVTASATRLAIVMLWTGLGMLLSDVGLDIMDDVRFQRFWRQVQQSMPQSVRRYTTVRRYRTVGSASSVQFMQVPAGSTSVSTNTARSTSVRTPSSQVQPQVRPRLRPILTQHPRPPPPRPPPPRPPPPPTPAPARRPTTHPLPGSFSEHSEVETVVSQERQRTPTPIVSPQPVHATSPPMEAPPTPSELEYIALPVIPDTPGLETFPNYAARAEWSTGAGASGLTTPSGGSGVREYVERGRSGLTTPLERPATPRSLPPVRIIEVDDPDRTPTLSHGSLPEHEPIPIRLRPISDDDLGADPPLEPLEPEPIPVLPPQEEEPGAGGNEGYSGKEAGDDPGKGKAGSSQVERDEANRSPPPPYPPEPDLEDIPDDPSEGTAASVITAHTHSGIVRRADTLREQADALEANRKWLEREWQEAQRGGEHWRAFQLKVERDQAEVTSRELHAKAERRYYQAHNMTPQPQTVDVHRLKAKEAIARVEQALYTAMQSGANELRVITGRGNHSVGRVPILKLAITKHMQDLHIPVVPDANNPGVLLIRPPAKPAAGPSTAGT</sequence>
<dbReference type="Gene3D" id="3.30.1370.110">
    <property type="match status" value="1"/>
</dbReference>
<reference evidence="3 4" key="1">
    <citation type="journal article" date="2012" name="Science">
        <title>The Paleozoic origin of enzymatic lignin decomposition reconstructed from 31 fungal genomes.</title>
        <authorList>
            <person name="Floudas D."/>
            <person name="Binder M."/>
            <person name="Riley R."/>
            <person name="Barry K."/>
            <person name="Blanchette R.A."/>
            <person name="Henrissat B."/>
            <person name="Martinez A.T."/>
            <person name="Otillar R."/>
            <person name="Spatafora J.W."/>
            <person name="Yadav J.S."/>
            <person name="Aerts A."/>
            <person name="Benoit I."/>
            <person name="Boyd A."/>
            <person name="Carlson A."/>
            <person name="Copeland A."/>
            <person name="Coutinho P.M."/>
            <person name="de Vries R.P."/>
            <person name="Ferreira P."/>
            <person name="Findley K."/>
            <person name="Foster B."/>
            <person name="Gaskell J."/>
            <person name="Glotzer D."/>
            <person name="Gorecki P."/>
            <person name="Heitman J."/>
            <person name="Hesse C."/>
            <person name="Hori C."/>
            <person name="Igarashi K."/>
            <person name="Jurgens J.A."/>
            <person name="Kallen N."/>
            <person name="Kersten P."/>
            <person name="Kohler A."/>
            <person name="Kuees U."/>
            <person name="Kumar T.K.A."/>
            <person name="Kuo A."/>
            <person name="LaButti K."/>
            <person name="Larrondo L.F."/>
            <person name="Lindquist E."/>
            <person name="Ling A."/>
            <person name="Lombard V."/>
            <person name="Lucas S."/>
            <person name="Lundell T."/>
            <person name="Martin R."/>
            <person name="McLaughlin D.J."/>
            <person name="Morgenstern I."/>
            <person name="Morin E."/>
            <person name="Murat C."/>
            <person name="Nagy L.G."/>
            <person name="Nolan M."/>
            <person name="Ohm R.A."/>
            <person name="Patyshakuliyeva A."/>
            <person name="Rokas A."/>
            <person name="Ruiz-Duenas F.J."/>
            <person name="Sabat G."/>
            <person name="Salamov A."/>
            <person name="Samejima M."/>
            <person name="Schmutz J."/>
            <person name="Slot J.C."/>
            <person name="St John F."/>
            <person name="Stenlid J."/>
            <person name="Sun H."/>
            <person name="Sun S."/>
            <person name="Syed K."/>
            <person name="Tsang A."/>
            <person name="Wiebenga A."/>
            <person name="Young D."/>
            <person name="Pisabarro A."/>
            <person name="Eastwood D.C."/>
            <person name="Martin F."/>
            <person name="Cullen D."/>
            <person name="Grigoriev I.V."/>
            <person name="Hibbett D.S."/>
        </authorList>
    </citation>
    <scope>NUCLEOTIDE SEQUENCE [LARGE SCALE GENOMIC DNA]</scope>
    <source>
        <strain evidence="3 4">MD-104</strain>
    </source>
</reference>
<gene>
    <name evidence="3" type="ORF">WOLCODRAFT_126773</name>
</gene>
<feature type="compositionally biased region" description="Pro residues" evidence="1">
    <location>
        <begin position="367"/>
        <end position="380"/>
    </location>
</feature>
<dbReference type="STRING" id="742152.A0A2H3JHH1"/>
<feature type="compositionally biased region" description="Polar residues" evidence="1">
    <location>
        <begin position="220"/>
        <end position="233"/>
    </location>
</feature>
<dbReference type="InterPro" id="IPR036063">
    <property type="entry name" value="Smr_dom_sf"/>
</dbReference>
<dbReference type="AlphaFoldDB" id="A0A2H3JHH1"/>
<dbReference type="PANTHER" id="PTHR47417:SF1">
    <property type="entry name" value="SMR DOMAIN-CONTAINING PROTEIN YPL199C"/>
    <property type="match status" value="1"/>
</dbReference>
<dbReference type="OrthoDB" id="3231855at2759"/>
<keyword evidence="4" id="KW-1185">Reference proteome</keyword>
<dbReference type="PROSITE" id="PS50828">
    <property type="entry name" value="SMR"/>
    <property type="match status" value="1"/>
</dbReference>
<evidence type="ECO:0000313" key="4">
    <source>
        <dbReference type="Proteomes" id="UP000218811"/>
    </source>
</evidence>
<feature type="compositionally biased region" description="Polar residues" evidence="1">
    <location>
        <begin position="139"/>
        <end position="164"/>
    </location>
</feature>
<organism evidence="3 4">
    <name type="scientific">Wolfiporia cocos (strain MD-104)</name>
    <name type="common">Brown rot fungus</name>
    <dbReference type="NCBI Taxonomy" id="742152"/>
    <lineage>
        <taxon>Eukaryota</taxon>
        <taxon>Fungi</taxon>
        <taxon>Dikarya</taxon>
        <taxon>Basidiomycota</taxon>
        <taxon>Agaricomycotina</taxon>
        <taxon>Agaricomycetes</taxon>
        <taxon>Polyporales</taxon>
        <taxon>Phaeolaceae</taxon>
        <taxon>Wolfiporia</taxon>
    </lineage>
</organism>
<feature type="compositionally biased region" description="Acidic residues" evidence="1">
    <location>
        <begin position="430"/>
        <end position="440"/>
    </location>
</feature>
<dbReference type="SMART" id="SM00463">
    <property type="entry name" value="SMR"/>
    <property type="match status" value="1"/>
</dbReference>
<proteinExistence type="predicted"/>
<evidence type="ECO:0000256" key="1">
    <source>
        <dbReference type="SAM" id="MobiDB-lite"/>
    </source>
</evidence>
<dbReference type="SUPFAM" id="SSF160443">
    <property type="entry name" value="SMR domain-like"/>
    <property type="match status" value="1"/>
</dbReference>
<dbReference type="PRINTS" id="PR01217">
    <property type="entry name" value="PRICHEXTENSN"/>
</dbReference>